<feature type="transmembrane region" description="Helical" evidence="13">
    <location>
        <begin position="216"/>
        <end position="234"/>
    </location>
</feature>
<dbReference type="InterPro" id="IPR018422">
    <property type="entry name" value="Cation/H_exchanger_CPA1"/>
</dbReference>
<feature type="transmembrane region" description="Helical" evidence="13">
    <location>
        <begin position="157"/>
        <end position="176"/>
    </location>
</feature>
<feature type="transmembrane region" description="Helical" evidence="13">
    <location>
        <begin position="6"/>
        <end position="24"/>
    </location>
</feature>
<dbReference type="GO" id="GO:0015386">
    <property type="term" value="F:potassium:proton antiporter activity"/>
    <property type="evidence" value="ECO:0007669"/>
    <property type="project" value="TreeGrafter"/>
</dbReference>
<feature type="transmembrane region" description="Helical" evidence="13">
    <location>
        <begin position="303"/>
        <end position="326"/>
    </location>
</feature>
<feature type="coiled-coil region" evidence="12">
    <location>
        <begin position="434"/>
        <end position="468"/>
    </location>
</feature>
<protein>
    <submittedName>
        <fullName evidence="15">Peptidase</fullName>
    </submittedName>
</protein>
<dbReference type="KEGG" id="slh:YH65_05950"/>
<keyword evidence="11" id="KW-0739">Sodium transport</keyword>
<dbReference type="EMBL" id="CP011308">
    <property type="protein sequence ID" value="AKF24984.1"/>
    <property type="molecule type" value="Genomic_DNA"/>
</dbReference>
<organism evidence="15 16">
    <name type="scientific">Sulfurovum lithotrophicum</name>
    <dbReference type="NCBI Taxonomy" id="206403"/>
    <lineage>
        <taxon>Bacteria</taxon>
        <taxon>Pseudomonadati</taxon>
        <taxon>Campylobacterota</taxon>
        <taxon>Epsilonproteobacteria</taxon>
        <taxon>Campylobacterales</taxon>
        <taxon>Sulfurovaceae</taxon>
        <taxon>Sulfurovum</taxon>
    </lineage>
</organism>
<evidence type="ECO:0000256" key="1">
    <source>
        <dbReference type="ARBA" id="ARBA00004651"/>
    </source>
</evidence>
<dbReference type="PANTHER" id="PTHR10110:SF195">
    <property type="entry name" value="NA(+)_H(+) ANTIPORTER NHAS2"/>
    <property type="match status" value="1"/>
</dbReference>
<keyword evidence="4" id="KW-0050">Antiport</keyword>
<evidence type="ECO:0000256" key="4">
    <source>
        <dbReference type="ARBA" id="ARBA00022449"/>
    </source>
</evidence>
<evidence type="ECO:0000256" key="2">
    <source>
        <dbReference type="ARBA" id="ARBA00007367"/>
    </source>
</evidence>
<evidence type="ECO:0000256" key="9">
    <source>
        <dbReference type="ARBA" id="ARBA00023065"/>
    </source>
</evidence>
<dbReference type="Pfam" id="PF00999">
    <property type="entry name" value="Na_H_Exchanger"/>
    <property type="match status" value="1"/>
</dbReference>
<feature type="transmembrane region" description="Helical" evidence="13">
    <location>
        <begin position="240"/>
        <end position="263"/>
    </location>
</feature>
<dbReference type="GO" id="GO:0005886">
    <property type="term" value="C:plasma membrane"/>
    <property type="evidence" value="ECO:0007669"/>
    <property type="project" value="UniProtKB-SubCell"/>
</dbReference>
<dbReference type="Gene3D" id="6.10.140.1330">
    <property type="match status" value="1"/>
</dbReference>
<dbReference type="RefSeq" id="WP_046551068.1">
    <property type="nucleotide sequence ID" value="NZ_CP011308.1"/>
</dbReference>
<dbReference type="InterPro" id="IPR006153">
    <property type="entry name" value="Cation/H_exchanger_TM"/>
</dbReference>
<dbReference type="GO" id="GO:0051453">
    <property type="term" value="P:regulation of intracellular pH"/>
    <property type="evidence" value="ECO:0007669"/>
    <property type="project" value="TreeGrafter"/>
</dbReference>
<keyword evidence="12" id="KW-0175">Coiled coil</keyword>
<keyword evidence="9" id="KW-0406">Ion transport</keyword>
<dbReference type="GO" id="GO:0015385">
    <property type="term" value="F:sodium:proton antiporter activity"/>
    <property type="evidence" value="ECO:0007669"/>
    <property type="project" value="InterPro"/>
</dbReference>
<comment type="subcellular location">
    <subcellularLocation>
        <location evidence="1">Cell membrane</location>
        <topology evidence="1">Multi-pass membrane protein</topology>
    </subcellularLocation>
</comment>
<feature type="transmembrane region" description="Helical" evidence="13">
    <location>
        <begin position="188"/>
        <end position="209"/>
    </location>
</feature>
<evidence type="ECO:0000256" key="10">
    <source>
        <dbReference type="ARBA" id="ARBA00023136"/>
    </source>
</evidence>
<keyword evidence="10 13" id="KW-0472">Membrane</keyword>
<feature type="transmembrane region" description="Helical" evidence="13">
    <location>
        <begin position="362"/>
        <end position="382"/>
    </location>
</feature>
<dbReference type="AlphaFoldDB" id="A0A7U4M183"/>
<evidence type="ECO:0000256" key="8">
    <source>
        <dbReference type="ARBA" id="ARBA00023053"/>
    </source>
</evidence>
<keyword evidence="7 13" id="KW-1133">Transmembrane helix</keyword>
<dbReference type="Proteomes" id="UP000034444">
    <property type="component" value="Chromosome"/>
</dbReference>
<feature type="transmembrane region" description="Helical" evidence="13">
    <location>
        <begin position="31"/>
        <end position="48"/>
    </location>
</feature>
<dbReference type="PANTHER" id="PTHR10110">
    <property type="entry name" value="SODIUM/HYDROGEN EXCHANGER"/>
    <property type="match status" value="1"/>
</dbReference>
<name>A0A7U4M183_9BACT</name>
<feature type="transmembrane region" description="Helical" evidence="13">
    <location>
        <begin position="333"/>
        <end position="356"/>
    </location>
</feature>
<keyword evidence="16" id="KW-1185">Reference proteome</keyword>
<keyword evidence="6 13" id="KW-0812">Transmembrane</keyword>
<dbReference type="OrthoDB" id="9809206at2"/>
<evidence type="ECO:0000256" key="7">
    <source>
        <dbReference type="ARBA" id="ARBA00022989"/>
    </source>
</evidence>
<feature type="domain" description="Cation/H+ exchanger transmembrane" evidence="14">
    <location>
        <begin position="12"/>
        <end position="392"/>
    </location>
</feature>
<comment type="similarity">
    <text evidence="2">Belongs to the monovalent cation:proton antiporter 1 (CPA1) transporter (TC 2.A.36) family.</text>
</comment>
<evidence type="ECO:0000256" key="13">
    <source>
        <dbReference type="SAM" id="Phobius"/>
    </source>
</evidence>
<reference evidence="15 16" key="1">
    <citation type="submission" date="2015-04" db="EMBL/GenBank/DDBJ databases">
        <title>Complete genome sequence of Sulfurovum lithotrophicum ATCC BAA-797T.</title>
        <authorList>
            <person name="Ahn J."/>
            <person name="Park G."/>
            <person name="Jeon W."/>
            <person name="Jang Y."/>
            <person name="Jang M."/>
            <person name="Lee H."/>
            <person name="Lee H."/>
        </authorList>
    </citation>
    <scope>NUCLEOTIDE SEQUENCE [LARGE SCALE GENOMIC DNA]</scope>
    <source>
        <strain evidence="16">ATCC BAA-797 / 42BKT</strain>
    </source>
</reference>
<evidence type="ECO:0000256" key="11">
    <source>
        <dbReference type="ARBA" id="ARBA00023201"/>
    </source>
</evidence>
<evidence type="ECO:0000256" key="12">
    <source>
        <dbReference type="SAM" id="Coils"/>
    </source>
</evidence>
<keyword evidence="5" id="KW-1003">Cell membrane</keyword>
<sequence length="518" mass="56857">MSYESVILILFVIASIVAVITRYINLPYTIALVAVGLMLGGLHLLHPPSLTQELLYSVFLPPLIFEAAIHLRASELWRDGWPIATLVIPGVIASTLLTAAVMVPVSVHFAQINAITWPVGILFGAAVAATDPVAVVSLFNKLGAPRRLRLLIESESLLNDGTSIVVFILAMQYILGHLGTPQDAVVDFFRIVGFGLLVGAIVGLATAAVMHHLDDAMITITLTTIAAYGSFLIADRLGVSGVMSTVAAGLITGGKGLSEILFPSIRLATETFWEYIAFAMNSLIFLLMGFAVNLTLLWELSPIVLIAYGSVLAARFFVVTGTWAVFYPTNHKFPFSWAAVMTWGGLRGALSMVLALSIPDSFALKELIVTLVFGVVLISIFVQGMTMSPLMKILGILSPVSQLKNYELLKTEILLYQDIMEKMDKLHKRRFLSAESLESLTNEYQTKIDALSEELNKIEVDKETLVKEEVLKTKRRMIMEETKALLERYQSGTISLEVYKAVKHEFDSQLFELENMGA</sequence>
<dbReference type="GO" id="GO:0098719">
    <property type="term" value="P:sodium ion import across plasma membrane"/>
    <property type="evidence" value="ECO:0007669"/>
    <property type="project" value="TreeGrafter"/>
</dbReference>
<accession>A0A7U4M183</accession>
<keyword evidence="8" id="KW-0915">Sodium</keyword>
<feature type="transmembrane region" description="Helical" evidence="13">
    <location>
        <begin position="83"/>
        <end position="103"/>
    </location>
</feature>
<feature type="transmembrane region" description="Helical" evidence="13">
    <location>
        <begin position="115"/>
        <end position="136"/>
    </location>
</feature>
<keyword evidence="3" id="KW-0813">Transport</keyword>
<evidence type="ECO:0000313" key="16">
    <source>
        <dbReference type="Proteomes" id="UP000034444"/>
    </source>
</evidence>
<evidence type="ECO:0000256" key="6">
    <source>
        <dbReference type="ARBA" id="ARBA00022692"/>
    </source>
</evidence>
<reference evidence="16" key="2">
    <citation type="journal article" date="2017" name="Stand. Genomic Sci.">
        <title>Complete genome sequence of the sulfur-oxidizing chemolithoautotrophic Sulfurovum lithotrophicum 42BKTT.</title>
        <authorList>
            <person name="Jeon W."/>
            <person name="Priscilla L."/>
            <person name="Park G."/>
            <person name="Lee H."/>
            <person name="Lee N."/>
            <person name="Lee D."/>
            <person name="Kwon H."/>
            <person name="Ahn I."/>
            <person name="Lee C."/>
            <person name="Lee H."/>
            <person name="Ahn J."/>
        </authorList>
    </citation>
    <scope>NUCLEOTIDE SEQUENCE [LARGE SCALE GENOMIC DNA]</scope>
    <source>
        <strain evidence="16">ATCC BAA-797 / 42BKT</strain>
    </source>
</reference>
<feature type="transmembrane region" description="Helical" evidence="13">
    <location>
        <begin position="54"/>
        <end position="71"/>
    </location>
</feature>
<gene>
    <name evidence="15" type="ORF">YH65_05950</name>
</gene>
<evidence type="ECO:0000256" key="3">
    <source>
        <dbReference type="ARBA" id="ARBA00022448"/>
    </source>
</evidence>
<evidence type="ECO:0000259" key="14">
    <source>
        <dbReference type="Pfam" id="PF00999"/>
    </source>
</evidence>
<evidence type="ECO:0000313" key="15">
    <source>
        <dbReference type="EMBL" id="AKF24984.1"/>
    </source>
</evidence>
<proteinExistence type="inferred from homology"/>
<evidence type="ECO:0000256" key="5">
    <source>
        <dbReference type="ARBA" id="ARBA00022475"/>
    </source>
</evidence>
<feature type="transmembrane region" description="Helical" evidence="13">
    <location>
        <begin position="275"/>
        <end position="297"/>
    </location>
</feature>